<evidence type="ECO:0000313" key="3">
    <source>
        <dbReference type="Proteomes" id="UP000295500"/>
    </source>
</evidence>
<proteinExistence type="predicted"/>
<name>A0A4R6QB40_9FIRM</name>
<protein>
    <submittedName>
        <fullName evidence="2">Uncharacterized protein</fullName>
    </submittedName>
</protein>
<reference evidence="2 3" key="1">
    <citation type="submission" date="2019-03" db="EMBL/GenBank/DDBJ databases">
        <title>Genomic Encyclopedia of Type Strains, Phase IV (KMG-IV): sequencing the most valuable type-strain genomes for metagenomic binning, comparative biology and taxonomic classification.</title>
        <authorList>
            <person name="Goeker M."/>
        </authorList>
    </citation>
    <scope>NUCLEOTIDE SEQUENCE [LARGE SCALE GENOMIC DNA]</scope>
    <source>
        <strain evidence="2 3">DSM 28287</strain>
    </source>
</reference>
<evidence type="ECO:0000313" key="2">
    <source>
        <dbReference type="EMBL" id="TDP59003.1"/>
    </source>
</evidence>
<feature type="chain" id="PRO_5020713997" evidence="1">
    <location>
        <begin position="25"/>
        <end position="139"/>
    </location>
</feature>
<dbReference type="OrthoDB" id="2053533at2"/>
<dbReference type="Proteomes" id="UP000295500">
    <property type="component" value="Unassembled WGS sequence"/>
</dbReference>
<accession>A0A4R6QB40</accession>
<sequence length="139" mass="15114">MKYKLLCMITIIVTSLFTFTLTYATDQDTPVIEDPVANYVYAIQASADIGISSGTAIATARIYTSSKSNSIDLTLKLQKKSASSWSTVKTWTASSNNTSLHLSKSKAISQGTYRVYAKFTISGNSGSEVIRAYSEQATR</sequence>
<feature type="signal peptide" evidence="1">
    <location>
        <begin position="1"/>
        <end position="24"/>
    </location>
</feature>
<keyword evidence="3" id="KW-1185">Reference proteome</keyword>
<comment type="caution">
    <text evidence="2">The sequence shown here is derived from an EMBL/GenBank/DDBJ whole genome shotgun (WGS) entry which is preliminary data.</text>
</comment>
<dbReference type="EMBL" id="SNXO01000005">
    <property type="protein sequence ID" value="TDP59003.1"/>
    <property type="molecule type" value="Genomic_DNA"/>
</dbReference>
<organism evidence="2 3">
    <name type="scientific">Aminicella lysinilytica</name>
    <dbReference type="NCBI Taxonomy" id="433323"/>
    <lineage>
        <taxon>Bacteria</taxon>
        <taxon>Bacillati</taxon>
        <taxon>Bacillota</taxon>
        <taxon>Clostridia</taxon>
        <taxon>Peptostreptococcales</taxon>
        <taxon>Anaerovoracaceae</taxon>
        <taxon>Aminicella</taxon>
    </lineage>
</organism>
<gene>
    <name evidence="2" type="ORF">EV211_10573</name>
</gene>
<evidence type="ECO:0000256" key="1">
    <source>
        <dbReference type="SAM" id="SignalP"/>
    </source>
</evidence>
<keyword evidence="1" id="KW-0732">Signal</keyword>
<dbReference type="RefSeq" id="WP_133527827.1">
    <property type="nucleotide sequence ID" value="NZ_CALCQM010000045.1"/>
</dbReference>
<dbReference type="AlphaFoldDB" id="A0A4R6QB40"/>